<dbReference type="Proteomes" id="UP000828941">
    <property type="component" value="Chromosome 9"/>
</dbReference>
<evidence type="ECO:0000313" key="2">
    <source>
        <dbReference type="Proteomes" id="UP000828941"/>
    </source>
</evidence>
<comment type="caution">
    <text evidence="1">The sequence shown here is derived from an EMBL/GenBank/DDBJ whole genome shotgun (WGS) entry which is preliminary data.</text>
</comment>
<evidence type="ECO:0000313" key="1">
    <source>
        <dbReference type="EMBL" id="KAI4322047.1"/>
    </source>
</evidence>
<sequence>MTVPFSFSWAERCLKKAACLALEASISSPVTVWRGIMAMPSNENLENSPVSSNDNDVLHNDKVADVLNHRHDWDKLKSMLLFQLRQVLSNYPEATMTSEQQHASLGEPYSEVVKRLNEELLCFIEGPPFTLQRLCEILLDAQNIYPKLSKLALAIEKNLLVTSTLTCCTDPYPQTVELEPNNQDKASDQQKQQSNSAPNGIEPLVVDKEDEAMTEADVGDDMTIDMEAFEDIVKSSESNSEPSSNA</sequence>
<proteinExistence type="predicted"/>
<dbReference type="EMBL" id="CM039434">
    <property type="protein sequence ID" value="KAI4322047.1"/>
    <property type="molecule type" value="Genomic_DNA"/>
</dbReference>
<protein>
    <submittedName>
        <fullName evidence="1">Uncharacterized protein</fullName>
    </submittedName>
</protein>
<accession>A0ACB9MCW7</accession>
<reference evidence="1 2" key="1">
    <citation type="journal article" date="2022" name="DNA Res.">
        <title>Chromosomal-level genome assembly of the orchid tree Bauhinia variegata (Leguminosae; Cercidoideae) supports the allotetraploid origin hypothesis of Bauhinia.</title>
        <authorList>
            <person name="Zhong Y."/>
            <person name="Chen Y."/>
            <person name="Zheng D."/>
            <person name="Pang J."/>
            <person name="Liu Y."/>
            <person name="Luo S."/>
            <person name="Meng S."/>
            <person name="Qian L."/>
            <person name="Wei D."/>
            <person name="Dai S."/>
            <person name="Zhou R."/>
        </authorList>
    </citation>
    <scope>NUCLEOTIDE SEQUENCE [LARGE SCALE GENOMIC DNA]</scope>
    <source>
        <strain evidence="1">BV-YZ2020</strain>
    </source>
</reference>
<gene>
    <name evidence="1" type="ORF">L6164_021772</name>
</gene>
<organism evidence="1 2">
    <name type="scientific">Bauhinia variegata</name>
    <name type="common">Purple orchid tree</name>
    <name type="synonym">Phanera variegata</name>
    <dbReference type="NCBI Taxonomy" id="167791"/>
    <lineage>
        <taxon>Eukaryota</taxon>
        <taxon>Viridiplantae</taxon>
        <taxon>Streptophyta</taxon>
        <taxon>Embryophyta</taxon>
        <taxon>Tracheophyta</taxon>
        <taxon>Spermatophyta</taxon>
        <taxon>Magnoliopsida</taxon>
        <taxon>eudicotyledons</taxon>
        <taxon>Gunneridae</taxon>
        <taxon>Pentapetalae</taxon>
        <taxon>rosids</taxon>
        <taxon>fabids</taxon>
        <taxon>Fabales</taxon>
        <taxon>Fabaceae</taxon>
        <taxon>Cercidoideae</taxon>
        <taxon>Cercideae</taxon>
        <taxon>Bauhiniinae</taxon>
        <taxon>Bauhinia</taxon>
    </lineage>
</organism>
<name>A0ACB9MCW7_BAUVA</name>
<keyword evidence="2" id="KW-1185">Reference proteome</keyword>